<organism evidence="1 2">
    <name type="scientific">Paenibacillus hemerocallicola</name>
    <dbReference type="NCBI Taxonomy" id="1172614"/>
    <lineage>
        <taxon>Bacteria</taxon>
        <taxon>Bacillati</taxon>
        <taxon>Bacillota</taxon>
        <taxon>Bacilli</taxon>
        <taxon>Bacillales</taxon>
        <taxon>Paenibacillaceae</taxon>
        <taxon>Paenibacillus</taxon>
    </lineage>
</organism>
<comment type="caution">
    <text evidence="1">The sequence shown here is derived from an EMBL/GenBank/DDBJ whole genome shotgun (WGS) entry which is preliminary data.</text>
</comment>
<reference evidence="1 2" key="1">
    <citation type="submission" date="2019-05" db="EMBL/GenBank/DDBJ databases">
        <title>We sequenced the genome of Paenibacillus hemerocallicola KCTC 33185 for further insight into its adaptation and study the phylogeny of Paenibacillus.</title>
        <authorList>
            <person name="Narsing Rao M.P."/>
        </authorList>
    </citation>
    <scope>NUCLEOTIDE SEQUENCE [LARGE SCALE GENOMIC DNA]</scope>
    <source>
        <strain evidence="1 2">KCTC 33185</strain>
    </source>
</reference>
<dbReference type="Proteomes" id="UP000307943">
    <property type="component" value="Unassembled WGS sequence"/>
</dbReference>
<keyword evidence="2" id="KW-1185">Reference proteome</keyword>
<dbReference type="OrthoDB" id="1753657at2"/>
<proteinExistence type="predicted"/>
<dbReference type="AlphaFoldDB" id="A0A5C4T484"/>
<evidence type="ECO:0000313" key="1">
    <source>
        <dbReference type="EMBL" id="TNJ63861.1"/>
    </source>
</evidence>
<dbReference type="EMBL" id="VDCQ01000037">
    <property type="protein sequence ID" value="TNJ63861.1"/>
    <property type="molecule type" value="Genomic_DNA"/>
</dbReference>
<accession>A0A5C4T484</accession>
<name>A0A5C4T484_9BACL</name>
<protein>
    <submittedName>
        <fullName evidence="1">Uncharacterized protein</fullName>
    </submittedName>
</protein>
<evidence type="ECO:0000313" key="2">
    <source>
        <dbReference type="Proteomes" id="UP000307943"/>
    </source>
</evidence>
<sequence>MENDKFLEFVQQKLSALKLEMDSDLNSPEHEYQRLWGRYEAYEEVLDQYRQIMGIVIKPPVKYKWRCPECEMEILGDTQDAHYACGNCSCRPWDNDGKDIEMVFVGEVADWSDEDK</sequence>
<gene>
    <name evidence="1" type="ORF">FE784_23595</name>
</gene>
<dbReference type="RefSeq" id="WP_139604718.1">
    <property type="nucleotide sequence ID" value="NZ_VDCQ01000037.1"/>
</dbReference>